<organism evidence="8 9">
    <name type="scientific">Escallonia herrerae</name>
    <dbReference type="NCBI Taxonomy" id="1293975"/>
    <lineage>
        <taxon>Eukaryota</taxon>
        <taxon>Viridiplantae</taxon>
        <taxon>Streptophyta</taxon>
        <taxon>Embryophyta</taxon>
        <taxon>Tracheophyta</taxon>
        <taxon>Spermatophyta</taxon>
        <taxon>Magnoliopsida</taxon>
        <taxon>eudicotyledons</taxon>
        <taxon>Gunneridae</taxon>
        <taxon>Pentapetalae</taxon>
        <taxon>asterids</taxon>
        <taxon>campanulids</taxon>
        <taxon>Escalloniales</taxon>
        <taxon>Escalloniaceae</taxon>
        <taxon>Escallonia</taxon>
    </lineage>
</organism>
<evidence type="ECO:0000313" key="8">
    <source>
        <dbReference type="EMBL" id="KAK3016542.1"/>
    </source>
</evidence>
<feature type="transmembrane region" description="Helical" evidence="6">
    <location>
        <begin position="184"/>
        <end position="208"/>
    </location>
</feature>
<dbReference type="InterPro" id="IPR037185">
    <property type="entry name" value="EmrE-like"/>
</dbReference>
<feature type="transmembrane region" description="Helical" evidence="6">
    <location>
        <begin position="294"/>
        <end position="313"/>
    </location>
</feature>
<comment type="similarity">
    <text evidence="2 6">Belongs to the drug/metabolite transporter (DMT) superfamily. Plant drug/metabolite exporter (P-DME) (TC 2.A.7.4) family.</text>
</comment>
<reference evidence="8" key="1">
    <citation type="submission" date="2022-12" db="EMBL/GenBank/DDBJ databases">
        <title>Draft genome assemblies for two species of Escallonia (Escalloniales).</title>
        <authorList>
            <person name="Chanderbali A."/>
            <person name="Dervinis C."/>
            <person name="Anghel I."/>
            <person name="Soltis D."/>
            <person name="Soltis P."/>
            <person name="Zapata F."/>
        </authorList>
    </citation>
    <scope>NUCLEOTIDE SEQUENCE</scope>
    <source>
        <strain evidence="8">UCBG64.0493</strain>
        <tissue evidence="8">Leaf</tissue>
    </source>
</reference>
<sequence>MYIMSHDPGERSNWAYASILMKIHSPPTKKLRYISPGEEEKGRRREMTRGRFCYREVLPFTAMFLVECTNVGLSTIFKAATDKGLDYHVFMVYSYAISTLVLIPMAFIFHRKTELPPLNFSLVFRMFILAVIGFAAQLLGYRGIELSSPTMGSAMSNLTPACTFILAIVFRMEKLFLRRLSSQAKIIGTLVSIAGAFVVVLYEGPAVIRTASPSITTNAVESSKQANWVIGGALLAADYILISIWYILQAQFVRLYPAEIMVVFFYSLSLTIVSTPVCFFLEPNLDAWKIKADIGLAAILYSGIVGSSFGITVHTWGLHVKGPVYVALFRPLSIAIAAIMGVIFLGDTLYLGSVVGAILISFGFYVVMWAKTQEDMSEEIEDSGTEQPAATEQVPLLKGYVKPTNDEHAKNGSA</sequence>
<accession>A0AA88VWI7</accession>
<keyword evidence="5 6" id="KW-0472">Membrane</keyword>
<feature type="transmembrane region" description="Helical" evidence="6">
    <location>
        <begin position="89"/>
        <end position="110"/>
    </location>
</feature>
<evidence type="ECO:0000256" key="3">
    <source>
        <dbReference type="ARBA" id="ARBA00022692"/>
    </source>
</evidence>
<evidence type="ECO:0000259" key="7">
    <source>
        <dbReference type="Pfam" id="PF00892"/>
    </source>
</evidence>
<dbReference type="Proteomes" id="UP001188597">
    <property type="component" value="Unassembled WGS sequence"/>
</dbReference>
<feature type="transmembrane region" description="Helical" evidence="6">
    <location>
        <begin position="350"/>
        <end position="370"/>
    </location>
</feature>
<dbReference type="GO" id="GO:0016020">
    <property type="term" value="C:membrane"/>
    <property type="evidence" value="ECO:0007669"/>
    <property type="project" value="UniProtKB-SubCell"/>
</dbReference>
<comment type="subcellular location">
    <subcellularLocation>
        <location evidence="1 6">Membrane</location>
        <topology evidence="1 6">Multi-pass membrane protein</topology>
    </subcellularLocation>
</comment>
<gene>
    <name evidence="8" type="ORF">RJ639_006589</name>
</gene>
<evidence type="ECO:0000313" key="9">
    <source>
        <dbReference type="Proteomes" id="UP001188597"/>
    </source>
</evidence>
<evidence type="ECO:0000256" key="1">
    <source>
        <dbReference type="ARBA" id="ARBA00004141"/>
    </source>
</evidence>
<dbReference type="SUPFAM" id="SSF103481">
    <property type="entry name" value="Multidrug resistance efflux transporter EmrE"/>
    <property type="match status" value="2"/>
</dbReference>
<evidence type="ECO:0000256" key="5">
    <source>
        <dbReference type="ARBA" id="ARBA00023136"/>
    </source>
</evidence>
<protein>
    <recommendedName>
        <fullName evidence="6">WAT1-related protein</fullName>
    </recommendedName>
</protein>
<name>A0AA88VWI7_9ASTE</name>
<comment type="caution">
    <text evidence="8">The sequence shown here is derived from an EMBL/GenBank/DDBJ whole genome shotgun (WGS) entry which is preliminary data.</text>
</comment>
<dbReference type="EMBL" id="JAVXUP010001062">
    <property type="protein sequence ID" value="KAK3016542.1"/>
    <property type="molecule type" value="Genomic_DNA"/>
</dbReference>
<dbReference type="InterPro" id="IPR000620">
    <property type="entry name" value="EamA_dom"/>
</dbReference>
<feature type="transmembrane region" description="Helical" evidence="6">
    <location>
        <begin position="228"/>
        <end position="248"/>
    </location>
</feature>
<feature type="domain" description="EamA" evidence="7">
    <location>
        <begin position="235"/>
        <end position="368"/>
    </location>
</feature>
<feature type="domain" description="EamA" evidence="7">
    <location>
        <begin position="72"/>
        <end position="200"/>
    </location>
</feature>
<dbReference type="PANTHER" id="PTHR31218">
    <property type="entry name" value="WAT1-RELATED PROTEIN"/>
    <property type="match status" value="1"/>
</dbReference>
<feature type="transmembrane region" description="Helical" evidence="6">
    <location>
        <begin position="260"/>
        <end position="282"/>
    </location>
</feature>
<dbReference type="InterPro" id="IPR030184">
    <property type="entry name" value="WAT1-related"/>
</dbReference>
<dbReference type="Pfam" id="PF00892">
    <property type="entry name" value="EamA"/>
    <property type="match status" value="2"/>
</dbReference>
<feature type="transmembrane region" description="Helical" evidence="6">
    <location>
        <begin position="325"/>
        <end position="344"/>
    </location>
</feature>
<evidence type="ECO:0000256" key="6">
    <source>
        <dbReference type="RuleBase" id="RU363077"/>
    </source>
</evidence>
<feature type="transmembrane region" description="Helical" evidence="6">
    <location>
        <begin position="153"/>
        <end position="172"/>
    </location>
</feature>
<dbReference type="GO" id="GO:0022857">
    <property type="term" value="F:transmembrane transporter activity"/>
    <property type="evidence" value="ECO:0007669"/>
    <property type="project" value="InterPro"/>
</dbReference>
<feature type="transmembrane region" description="Helical" evidence="6">
    <location>
        <begin position="122"/>
        <end position="141"/>
    </location>
</feature>
<proteinExistence type="inferred from homology"/>
<evidence type="ECO:0000256" key="4">
    <source>
        <dbReference type="ARBA" id="ARBA00022989"/>
    </source>
</evidence>
<keyword evidence="4 6" id="KW-1133">Transmembrane helix</keyword>
<keyword evidence="3 6" id="KW-0812">Transmembrane</keyword>
<dbReference type="AlphaFoldDB" id="A0AA88VWI7"/>
<evidence type="ECO:0000256" key="2">
    <source>
        <dbReference type="ARBA" id="ARBA00007635"/>
    </source>
</evidence>
<keyword evidence="9" id="KW-1185">Reference proteome</keyword>
<feature type="transmembrane region" description="Helical" evidence="6">
    <location>
        <begin position="57"/>
        <end position="77"/>
    </location>
</feature>